<reference evidence="1" key="2">
    <citation type="journal article" date="2015" name="Data Brief">
        <title>Shoot transcriptome of the giant reed, Arundo donax.</title>
        <authorList>
            <person name="Barrero R.A."/>
            <person name="Guerrero F.D."/>
            <person name="Moolhuijzen P."/>
            <person name="Goolsby J.A."/>
            <person name="Tidwell J."/>
            <person name="Bellgard S.E."/>
            <person name="Bellgard M.I."/>
        </authorList>
    </citation>
    <scope>NUCLEOTIDE SEQUENCE</scope>
    <source>
        <tissue evidence="1">Shoot tissue taken approximately 20 cm above the soil surface</tissue>
    </source>
</reference>
<accession>A0A0A9B8X4</accession>
<dbReference type="AlphaFoldDB" id="A0A0A9B8X4"/>
<organism evidence="1">
    <name type="scientific">Arundo donax</name>
    <name type="common">Giant reed</name>
    <name type="synonym">Donax arundinaceus</name>
    <dbReference type="NCBI Taxonomy" id="35708"/>
    <lineage>
        <taxon>Eukaryota</taxon>
        <taxon>Viridiplantae</taxon>
        <taxon>Streptophyta</taxon>
        <taxon>Embryophyta</taxon>
        <taxon>Tracheophyta</taxon>
        <taxon>Spermatophyta</taxon>
        <taxon>Magnoliopsida</taxon>
        <taxon>Liliopsida</taxon>
        <taxon>Poales</taxon>
        <taxon>Poaceae</taxon>
        <taxon>PACMAD clade</taxon>
        <taxon>Arundinoideae</taxon>
        <taxon>Arundineae</taxon>
        <taxon>Arundo</taxon>
    </lineage>
</organism>
<protein>
    <submittedName>
        <fullName evidence="1">Uncharacterized protein</fullName>
    </submittedName>
</protein>
<name>A0A0A9B8X4_ARUDO</name>
<evidence type="ECO:0000313" key="1">
    <source>
        <dbReference type="EMBL" id="JAD55752.1"/>
    </source>
</evidence>
<proteinExistence type="predicted"/>
<reference evidence="1" key="1">
    <citation type="submission" date="2014-09" db="EMBL/GenBank/DDBJ databases">
        <authorList>
            <person name="Magalhaes I.L.F."/>
            <person name="Oliveira U."/>
            <person name="Santos F.R."/>
            <person name="Vidigal T.H.D.A."/>
            <person name="Brescovit A.D."/>
            <person name="Santos A.J."/>
        </authorList>
    </citation>
    <scope>NUCLEOTIDE SEQUENCE</scope>
    <source>
        <tissue evidence="1">Shoot tissue taken approximately 20 cm above the soil surface</tissue>
    </source>
</reference>
<sequence length="33" mass="4099">MLLFQNHHVEILISRHSLQHSYLIIVWLHFLLF</sequence>
<dbReference type="EMBL" id="GBRH01242143">
    <property type="protein sequence ID" value="JAD55752.1"/>
    <property type="molecule type" value="Transcribed_RNA"/>
</dbReference>